<feature type="domain" description="DUF2460" evidence="1">
    <location>
        <begin position="6"/>
        <end position="212"/>
    </location>
</feature>
<dbReference type="NCBIfam" id="TIGR02217">
    <property type="entry name" value="chp_TIGR02217"/>
    <property type="match status" value="1"/>
</dbReference>
<evidence type="ECO:0000313" key="3">
    <source>
        <dbReference type="Proteomes" id="UP000255207"/>
    </source>
</evidence>
<accession>A0A370L3S0</accession>
<evidence type="ECO:0000313" key="2">
    <source>
        <dbReference type="EMBL" id="RDJ22990.1"/>
    </source>
</evidence>
<dbReference type="EMBL" id="QQTP01000009">
    <property type="protein sequence ID" value="RDJ22990.1"/>
    <property type="molecule type" value="Genomic_DNA"/>
</dbReference>
<reference evidence="3" key="1">
    <citation type="submission" date="2018-07" db="EMBL/GenBank/DDBJ databases">
        <authorList>
            <person name="Safronova V.I."/>
            <person name="Chirak E.R."/>
            <person name="Sazanova A.L."/>
        </authorList>
    </citation>
    <scope>NUCLEOTIDE SEQUENCE [LARGE SCALE GENOMIC DNA]</scope>
    <source>
        <strain evidence="3">RCAM04685</strain>
    </source>
</reference>
<sequence length="214" mass="23217">MMSDFHEVRFPLDVARGARGGPERLTQVVALASGREIRNSRWAHSRRRYDAGVGVRTLDALAGIIAFFEERRGRLYGFRWRDQLDWKSCAPSLQPSASDQTIGVGDGATANFLLAKDYGTGTATYRRTIHKPWPGSVLVAVDGVLQAQPAQVSCDTATGRVTFASGHVPAPGASVTAGFAFDVPVRFDTDMIEVDLSAFEAGEIPRIPVVEIII</sequence>
<comment type="caution">
    <text evidence="2">The sequence shown here is derived from an EMBL/GenBank/DDBJ whole genome shotgun (WGS) entry which is preliminary data.</text>
</comment>
<gene>
    <name evidence="2" type="ORF">DWE98_17645</name>
</gene>
<dbReference type="AlphaFoldDB" id="A0A370L3S0"/>
<protein>
    <submittedName>
        <fullName evidence="2">TIGR02217 family protein</fullName>
    </submittedName>
</protein>
<proteinExistence type="predicted"/>
<keyword evidence="3" id="KW-1185">Reference proteome</keyword>
<dbReference type="OrthoDB" id="1685145at2"/>
<dbReference type="Proteomes" id="UP000255207">
    <property type="component" value="Unassembled WGS sequence"/>
</dbReference>
<name>A0A370L3S0_9HYPH</name>
<dbReference type="Pfam" id="PF09343">
    <property type="entry name" value="DUF2460"/>
    <property type="match status" value="1"/>
</dbReference>
<organism evidence="2 3">
    <name type="scientific">Bosea caraganae</name>
    <dbReference type="NCBI Taxonomy" id="2763117"/>
    <lineage>
        <taxon>Bacteria</taxon>
        <taxon>Pseudomonadati</taxon>
        <taxon>Pseudomonadota</taxon>
        <taxon>Alphaproteobacteria</taxon>
        <taxon>Hyphomicrobiales</taxon>
        <taxon>Boseaceae</taxon>
        <taxon>Bosea</taxon>
    </lineage>
</organism>
<evidence type="ECO:0000259" key="1">
    <source>
        <dbReference type="Pfam" id="PF09343"/>
    </source>
</evidence>
<dbReference type="InterPro" id="IPR011740">
    <property type="entry name" value="DUF2460"/>
</dbReference>